<proteinExistence type="predicted"/>
<evidence type="ECO:0000313" key="1">
    <source>
        <dbReference type="EMBL" id="BAT97215.1"/>
    </source>
</evidence>
<keyword evidence="2" id="KW-1185">Reference proteome</keyword>
<evidence type="ECO:0000313" key="2">
    <source>
        <dbReference type="Proteomes" id="UP000291084"/>
    </source>
</evidence>
<dbReference type="EMBL" id="AP015042">
    <property type="protein sequence ID" value="BAT97215.1"/>
    <property type="molecule type" value="Genomic_DNA"/>
</dbReference>
<gene>
    <name evidence="1" type="primary">Vigan.09G059800</name>
    <name evidence="1" type="ORF">VIGAN_09059800</name>
</gene>
<name>A0A0S3SWX2_PHAAN</name>
<protein>
    <submittedName>
        <fullName evidence="1">Uncharacterized protein</fullName>
    </submittedName>
</protein>
<sequence length="228" mass="25272">MSDDAKDSLLDKSFLTPSSGLHLGGQPIQIEVGGGRWSVLEPRHLRDQVRFRAHHIVHLESFLALTDEEKAVIHEALMLYDFIDAANGGGSREGIRVDDAEAEVCLKECVHHDVVAELKDLQGGDGAKEEHQRERKERKIDDVIGVGGVRVVLLGEGRGRVAESGIKLPAAVAENGEIEMVLVVQRNEDYGLGEKEMKIVVWGKCRQRGGRRVWGKKGRRNEGVEKLF</sequence>
<dbReference type="Proteomes" id="UP000291084">
    <property type="component" value="Chromosome 9"/>
</dbReference>
<dbReference type="AlphaFoldDB" id="A0A0S3SWX2"/>
<organism evidence="1 2">
    <name type="scientific">Vigna angularis var. angularis</name>
    <dbReference type="NCBI Taxonomy" id="157739"/>
    <lineage>
        <taxon>Eukaryota</taxon>
        <taxon>Viridiplantae</taxon>
        <taxon>Streptophyta</taxon>
        <taxon>Embryophyta</taxon>
        <taxon>Tracheophyta</taxon>
        <taxon>Spermatophyta</taxon>
        <taxon>Magnoliopsida</taxon>
        <taxon>eudicotyledons</taxon>
        <taxon>Gunneridae</taxon>
        <taxon>Pentapetalae</taxon>
        <taxon>rosids</taxon>
        <taxon>fabids</taxon>
        <taxon>Fabales</taxon>
        <taxon>Fabaceae</taxon>
        <taxon>Papilionoideae</taxon>
        <taxon>50 kb inversion clade</taxon>
        <taxon>NPAAA clade</taxon>
        <taxon>indigoferoid/millettioid clade</taxon>
        <taxon>Phaseoleae</taxon>
        <taxon>Vigna</taxon>
    </lineage>
</organism>
<accession>A0A0S3SWX2</accession>
<reference evidence="1 2" key="1">
    <citation type="journal article" date="2015" name="Sci. Rep.">
        <title>The power of single molecule real-time sequencing technology in the de novo assembly of a eukaryotic genome.</title>
        <authorList>
            <person name="Sakai H."/>
            <person name="Naito K."/>
            <person name="Ogiso-Tanaka E."/>
            <person name="Takahashi Y."/>
            <person name="Iseki K."/>
            <person name="Muto C."/>
            <person name="Satou K."/>
            <person name="Teruya K."/>
            <person name="Shiroma A."/>
            <person name="Shimoji M."/>
            <person name="Hirano T."/>
            <person name="Itoh T."/>
            <person name="Kaga A."/>
            <person name="Tomooka N."/>
        </authorList>
    </citation>
    <scope>NUCLEOTIDE SEQUENCE [LARGE SCALE GENOMIC DNA]</scope>
    <source>
        <strain evidence="2">cv. Shumari</strain>
    </source>
</reference>